<protein>
    <submittedName>
        <fullName evidence="2">Actin family</fullName>
    </submittedName>
</protein>
<evidence type="ECO:0000313" key="2">
    <source>
        <dbReference type="EMBL" id="ORZ22422.1"/>
    </source>
</evidence>
<proteinExistence type="inferred from homology"/>
<keyword evidence="3" id="KW-1185">Reference proteome</keyword>
<comment type="caution">
    <text evidence="2">The sequence shown here is derived from an EMBL/GenBank/DDBJ whole genome shotgun (WGS) entry which is preliminary data.</text>
</comment>
<dbReference type="AlphaFoldDB" id="A0A1X2IUI5"/>
<dbReference type="Proteomes" id="UP000193560">
    <property type="component" value="Unassembled WGS sequence"/>
</dbReference>
<evidence type="ECO:0000313" key="3">
    <source>
        <dbReference type="Proteomes" id="UP000193560"/>
    </source>
</evidence>
<dbReference type="InterPro" id="IPR043129">
    <property type="entry name" value="ATPase_NBD"/>
</dbReference>
<dbReference type="OrthoDB" id="74201at2759"/>
<dbReference type="Pfam" id="PF00022">
    <property type="entry name" value="Actin"/>
    <property type="match status" value="1"/>
</dbReference>
<dbReference type="CDD" id="cd10208">
    <property type="entry name" value="ASKHA_NBD_ScArp9-like"/>
    <property type="match status" value="1"/>
</dbReference>
<organism evidence="2 3">
    <name type="scientific">Absidia repens</name>
    <dbReference type="NCBI Taxonomy" id="90262"/>
    <lineage>
        <taxon>Eukaryota</taxon>
        <taxon>Fungi</taxon>
        <taxon>Fungi incertae sedis</taxon>
        <taxon>Mucoromycota</taxon>
        <taxon>Mucoromycotina</taxon>
        <taxon>Mucoromycetes</taxon>
        <taxon>Mucorales</taxon>
        <taxon>Cunninghamellaceae</taxon>
        <taxon>Absidia</taxon>
    </lineage>
</organism>
<dbReference type="SUPFAM" id="SSF53067">
    <property type="entry name" value="Actin-like ATPase domain"/>
    <property type="match status" value="2"/>
</dbReference>
<dbReference type="PANTHER" id="PTHR11937">
    <property type="entry name" value="ACTIN"/>
    <property type="match status" value="1"/>
</dbReference>
<dbReference type="STRING" id="90262.A0A1X2IUI5"/>
<accession>A0A1X2IUI5</accession>
<sequence>MSLTLKEDNFVVIDIGSYITKAGVGTQDTNKPPSVFVHMAEYNNPIQNNCVQSLPDLTASWNHILFKELGIKKARNEHPVLFTVPVHWNKLELERLTQEAFEFLNVPGLYIAPQPLLALYGCGAVTGLVVDIGHNTTDINVIVDSLVQPYSNQTVNVGGKHLNHYLLSLLQQDENLVQQCRQVGVDLDEAFAQFIRERPDTCHVAVGYELQETSSTTEDISLVGGVPAQDEEIVDNEAQVDEDDEPKDIPENIDIEYQGHKFTIGAYRHKVYDPLFDPTIINVDTPSLPNTMLLAVQNCEPPEIRPKLWESIVLTGGCGQMRGLQKRVKSEIGRLLSISENAGDIQTRLVGFLKIPAYFTVLKNKEYQQYSTWLGGEIVAKLVFTDAKNHISKVDYNEHGPSVCHTKSY</sequence>
<evidence type="ECO:0000256" key="1">
    <source>
        <dbReference type="RuleBase" id="RU000487"/>
    </source>
</evidence>
<comment type="similarity">
    <text evidence="1">Belongs to the actin family.</text>
</comment>
<gene>
    <name evidence="2" type="ORF">BCR42DRAFT_406150</name>
</gene>
<name>A0A1X2IUI5_9FUNG</name>
<dbReference type="SMART" id="SM00268">
    <property type="entry name" value="ACTIN"/>
    <property type="match status" value="1"/>
</dbReference>
<reference evidence="2 3" key="1">
    <citation type="submission" date="2016-07" db="EMBL/GenBank/DDBJ databases">
        <title>Pervasive Adenine N6-methylation of Active Genes in Fungi.</title>
        <authorList>
            <consortium name="DOE Joint Genome Institute"/>
            <person name="Mondo S.J."/>
            <person name="Dannebaum R.O."/>
            <person name="Kuo R.C."/>
            <person name="Labutti K."/>
            <person name="Haridas S."/>
            <person name="Kuo A."/>
            <person name="Salamov A."/>
            <person name="Ahrendt S.R."/>
            <person name="Lipzen A."/>
            <person name="Sullivan W."/>
            <person name="Andreopoulos W.B."/>
            <person name="Clum A."/>
            <person name="Lindquist E."/>
            <person name="Daum C."/>
            <person name="Ramamoorthy G.K."/>
            <person name="Gryganskyi A."/>
            <person name="Culley D."/>
            <person name="Magnuson J.K."/>
            <person name="James T.Y."/>
            <person name="O'Malley M.A."/>
            <person name="Stajich J.E."/>
            <person name="Spatafora J.W."/>
            <person name="Visel A."/>
            <person name="Grigoriev I.V."/>
        </authorList>
    </citation>
    <scope>NUCLEOTIDE SEQUENCE [LARGE SCALE GENOMIC DNA]</scope>
    <source>
        <strain evidence="2 3">NRRL 1336</strain>
    </source>
</reference>
<dbReference type="Gene3D" id="3.30.420.40">
    <property type="match status" value="4"/>
</dbReference>
<dbReference type="InterPro" id="IPR004000">
    <property type="entry name" value="Actin"/>
</dbReference>
<dbReference type="EMBL" id="MCGE01000004">
    <property type="protein sequence ID" value="ORZ22422.1"/>
    <property type="molecule type" value="Genomic_DNA"/>
</dbReference>